<dbReference type="AlphaFoldDB" id="U6LL79"/>
<keyword evidence="2" id="KW-0812">Transmembrane</keyword>
<dbReference type="EMBL" id="HG711629">
    <property type="protein sequence ID" value="CDJ49349.1"/>
    <property type="molecule type" value="Genomic_DNA"/>
</dbReference>
<reference evidence="3" key="2">
    <citation type="submission" date="2013-10" db="EMBL/GenBank/DDBJ databases">
        <authorList>
            <person name="Aslett M."/>
        </authorList>
    </citation>
    <scope>NUCLEOTIDE SEQUENCE [LARGE SCALE GENOMIC DNA]</scope>
    <source>
        <strain evidence="3">Houghton</strain>
    </source>
</reference>
<evidence type="ECO:0000313" key="3">
    <source>
        <dbReference type="EMBL" id="CDJ49349.1"/>
    </source>
</evidence>
<feature type="compositionally biased region" description="Basic residues" evidence="1">
    <location>
        <begin position="130"/>
        <end position="139"/>
    </location>
</feature>
<dbReference type="Proteomes" id="UP000030750">
    <property type="component" value="Unassembled WGS sequence"/>
</dbReference>
<reference evidence="3" key="1">
    <citation type="submission" date="2013-10" db="EMBL/GenBank/DDBJ databases">
        <title>Genomic analysis of the causative agents of coccidiosis in chickens.</title>
        <authorList>
            <person name="Reid A.J."/>
            <person name="Blake D."/>
            <person name="Billington K."/>
            <person name="Browne H."/>
            <person name="Dunn M."/>
            <person name="Hung S."/>
            <person name="Kawahara F."/>
            <person name="Miranda-Saavedra D."/>
            <person name="Mourier T."/>
            <person name="Nagra H."/>
            <person name="Otto T.D."/>
            <person name="Rawlings N."/>
            <person name="Sanchez A."/>
            <person name="Sanders M."/>
            <person name="Subramaniam C."/>
            <person name="Tay Y."/>
            <person name="Dear P."/>
            <person name="Doerig C."/>
            <person name="Gruber A."/>
            <person name="Parkinson J."/>
            <person name="Shirley M."/>
            <person name="Wan K.L."/>
            <person name="Berriman M."/>
            <person name="Tomley F."/>
            <person name="Pain A."/>
        </authorList>
    </citation>
    <scope>NUCLEOTIDE SEQUENCE [LARGE SCALE GENOMIC DNA]</scope>
    <source>
        <strain evidence="3">Houghton</strain>
    </source>
</reference>
<keyword evidence="4" id="KW-1185">Reference proteome</keyword>
<accession>U6LL79</accession>
<proteinExistence type="predicted"/>
<evidence type="ECO:0000256" key="2">
    <source>
        <dbReference type="SAM" id="Phobius"/>
    </source>
</evidence>
<dbReference type="OrthoDB" id="346155at2759"/>
<feature type="compositionally biased region" description="Basic and acidic residues" evidence="1">
    <location>
        <begin position="102"/>
        <end position="111"/>
    </location>
</feature>
<name>U6LL79_9EIME</name>
<organism evidence="3 4">
    <name type="scientific">Eimeria brunetti</name>
    <dbReference type="NCBI Taxonomy" id="51314"/>
    <lineage>
        <taxon>Eukaryota</taxon>
        <taxon>Sar</taxon>
        <taxon>Alveolata</taxon>
        <taxon>Apicomplexa</taxon>
        <taxon>Conoidasida</taxon>
        <taxon>Coccidia</taxon>
        <taxon>Eucoccidiorida</taxon>
        <taxon>Eimeriorina</taxon>
        <taxon>Eimeriidae</taxon>
        <taxon>Eimeria</taxon>
    </lineage>
</organism>
<evidence type="ECO:0000313" key="4">
    <source>
        <dbReference type="Proteomes" id="UP000030750"/>
    </source>
</evidence>
<feature type="transmembrane region" description="Helical" evidence="2">
    <location>
        <begin position="20"/>
        <end position="40"/>
    </location>
</feature>
<dbReference type="VEuPathDB" id="ToxoDB:EBH_0025560"/>
<feature type="compositionally biased region" description="Polar residues" evidence="1">
    <location>
        <begin position="65"/>
        <end position="79"/>
    </location>
</feature>
<protein>
    <submittedName>
        <fullName evidence="3">Uncharacterized protein</fullName>
    </submittedName>
</protein>
<evidence type="ECO:0000256" key="1">
    <source>
        <dbReference type="SAM" id="MobiDB-lite"/>
    </source>
</evidence>
<keyword evidence="2" id="KW-0472">Membrane</keyword>
<keyword evidence="2" id="KW-1133">Transmembrane helix</keyword>
<feature type="region of interest" description="Disordered" evidence="1">
    <location>
        <begin position="43"/>
        <end position="139"/>
    </location>
</feature>
<sequence>MLFRGAVQFKDALLHGNPVAVATVGIISFLFLTVAARCTYSLRSSSLSSDHKRNTSRRRRKASGGLSNSPTKQTANPPVQTRKLPKKTECETEASSNASMARTREEPHSQELDINQMQEDGGGDWFVVSSKKKPRPKKA</sequence>
<gene>
    <name evidence="3" type="ORF">EBH_0025560</name>
</gene>